<dbReference type="SUPFAM" id="SSF51120">
    <property type="entry name" value="beta-Roll"/>
    <property type="match status" value="3"/>
</dbReference>
<reference evidence="3 4" key="1">
    <citation type="submission" date="2016-11" db="EMBL/GenBank/DDBJ databases">
        <title>Draft Genome Sequences of Nine Cyanobacterial Strains from Diverse Habitats.</title>
        <authorList>
            <person name="Zhu T."/>
            <person name="Hou S."/>
            <person name="Lu X."/>
            <person name="Hess W.R."/>
        </authorList>
    </citation>
    <scope>NUCLEOTIDE SEQUENCE [LARGE SCALE GENOMIC DNA]</scope>
    <source>
        <strain evidence="3 4">5.2 s.c.1</strain>
    </source>
</reference>
<dbReference type="OrthoDB" id="425413at2"/>
<dbReference type="InterPro" id="IPR050557">
    <property type="entry name" value="RTX_toxin/Mannuronan_C5-epim"/>
</dbReference>
<dbReference type="Pfam" id="PF00353">
    <property type="entry name" value="HemolysinCabind"/>
    <property type="match status" value="4"/>
</dbReference>
<dbReference type="EMBL" id="MRCC01000005">
    <property type="protein sequence ID" value="OKH27843.1"/>
    <property type="molecule type" value="Genomic_DNA"/>
</dbReference>
<evidence type="ECO:0000256" key="1">
    <source>
        <dbReference type="ARBA" id="ARBA00004613"/>
    </source>
</evidence>
<name>A0A1U7HWB6_9CHRO</name>
<proteinExistence type="predicted"/>
<dbReference type="PROSITE" id="PS00330">
    <property type="entry name" value="HEMOLYSIN_CALCIUM"/>
    <property type="match status" value="5"/>
</dbReference>
<dbReference type="PANTHER" id="PTHR38340:SF1">
    <property type="entry name" value="S-LAYER PROTEIN"/>
    <property type="match status" value="1"/>
</dbReference>
<dbReference type="Proteomes" id="UP000185984">
    <property type="component" value="Unassembled WGS sequence"/>
</dbReference>
<dbReference type="GO" id="GO:0005576">
    <property type="term" value="C:extracellular region"/>
    <property type="evidence" value="ECO:0007669"/>
    <property type="project" value="UniProtKB-SubCell"/>
</dbReference>
<accession>A0A1U7HWB6</accession>
<dbReference type="InterPro" id="IPR011049">
    <property type="entry name" value="Serralysin-like_metalloprot_C"/>
</dbReference>
<evidence type="ECO:0000256" key="2">
    <source>
        <dbReference type="ARBA" id="ARBA00022525"/>
    </source>
</evidence>
<gene>
    <name evidence="3" type="ORF">NIES1031_08030</name>
</gene>
<evidence type="ECO:0000313" key="4">
    <source>
        <dbReference type="Proteomes" id="UP000185984"/>
    </source>
</evidence>
<dbReference type="InterPro" id="IPR018511">
    <property type="entry name" value="Hemolysin-typ_Ca-bd_CS"/>
</dbReference>
<protein>
    <recommendedName>
        <fullName evidence="5">Calcium-binding protein</fullName>
    </recommendedName>
</protein>
<dbReference type="PANTHER" id="PTHR38340">
    <property type="entry name" value="S-LAYER PROTEIN"/>
    <property type="match status" value="1"/>
</dbReference>
<comment type="caution">
    <text evidence="3">The sequence shown here is derived from an EMBL/GenBank/DDBJ whole genome shotgun (WGS) entry which is preliminary data.</text>
</comment>
<comment type="subcellular location">
    <subcellularLocation>
        <location evidence="1">Secreted</location>
    </subcellularLocation>
</comment>
<dbReference type="InterPro" id="IPR001343">
    <property type="entry name" value="Hemolysn_Ca-bd"/>
</dbReference>
<dbReference type="STRING" id="247279.NIES1031_08030"/>
<keyword evidence="2" id="KW-0964">Secreted</keyword>
<organism evidence="3 4">
    <name type="scientific">Chroogloeocystis siderophila 5.2 s.c.1</name>
    <dbReference type="NCBI Taxonomy" id="247279"/>
    <lineage>
        <taxon>Bacteria</taxon>
        <taxon>Bacillati</taxon>
        <taxon>Cyanobacteriota</taxon>
        <taxon>Cyanophyceae</taxon>
        <taxon>Oscillatoriophycideae</taxon>
        <taxon>Chroococcales</taxon>
        <taxon>Chroococcaceae</taxon>
        <taxon>Chroogloeocystis</taxon>
    </lineage>
</organism>
<dbReference type="PRINTS" id="PR00313">
    <property type="entry name" value="CABNDNGRPT"/>
</dbReference>
<dbReference type="GO" id="GO:0005509">
    <property type="term" value="F:calcium ion binding"/>
    <property type="evidence" value="ECO:0007669"/>
    <property type="project" value="InterPro"/>
</dbReference>
<keyword evidence="4" id="KW-1185">Reference proteome</keyword>
<sequence>MATILGTNGDDNNLFGGNDLVGTTGNDDIFGFAGNDELIGNLGDDFLQGGGGNDILNGNAGTDFLDGGSGNDSLFGGDIGVNFPSNILNGGNGDDLLRGGDGDDSLFGGAGNDTLSGVFGVDSLIGGAGNDLYDVFERNNVDTIVEAANGGIDTVESDDSFTLPDNVENLVLKFESGLIGTGNELNNNMASQTINVIFSGLGGNDSLNGGLGNDILSGRDGNDLLIGGVGSDRLLGGAGADRFRFNASNEGIDLIADFVAVDDSIQVSAAGFGGGLNAGAIASGQFRLGSSAADANDRFIYNNNGALFFDSDGTGAAFQVQIATLVGIPTLSAVDLVVI</sequence>
<evidence type="ECO:0000313" key="3">
    <source>
        <dbReference type="EMBL" id="OKH27843.1"/>
    </source>
</evidence>
<evidence type="ECO:0008006" key="5">
    <source>
        <dbReference type="Google" id="ProtNLM"/>
    </source>
</evidence>
<dbReference type="Gene3D" id="2.150.10.10">
    <property type="entry name" value="Serralysin-like metalloprotease, C-terminal"/>
    <property type="match status" value="3"/>
</dbReference>
<dbReference type="AlphaFoldDB" id="A0A1U7HWB6"/>